<dbReference type="Proteomes" id="UP000652430">
    <property type="component" value="Unassembled WGS sequence"/>
</dbReference>
<dbReference type="RefSeq" id="WP_229839515.1">
    <property type="nucleotide sequence ID" value="NZ_BNAQ01000007.1"/>
</dbReference>
<gene>
    <name evidence="1" type="ORF">GCM10008023_37210</name>
</gene>
<evidence type="ECO:0008006" key="3">
    <source>
        <dbReference type="Google" id="ProtNLM"/>
    </source>
</evidence>
<reference evidence="2" key="1">
    <citation type="journal article" date="2019" name="Int. J. Syst. Evol. Microbiol.">
        <title>The Global Catalogue of Microorganisms (GCM) 10K type strain sequencing project: providing services to taxonomists for standard genome sequencing and annotation.</title>
        <authorList>
            <consortium name="The Broad Institute Genomics Platform"/>
            <consortium name="The Broad Institute Genome Sequencing Center for Infectious Disease"/>
            <person name="Wu L."/>
            <person name="Ma J."/>
        </authorList>
    </citation>
    <scope>NUCLEOTIDE SEQUENCE [LARGE SCALE GENOMIC DNA]</scope>
    <source>
        <strain evidence="2">CGMCC 1.8957</strain>
    </source>
</reference>
<dbReference type="EMBL" id="BNAQ01000007">
    <property type="protein sequence ID" value="GHH24759.1"/>
    <property type="molecule type" value="Genomic_DNA"/>
</dbReference>
<protein>
    <recommendedName>
        <fullName evidence="3">RcnB family protein</fullName>
    </recommendedName>
</protein>
<name>A0ABQ3LTF1_9SPHN</name>
<proteinExistence type="predicted"/>
<dbReference type="Gene3D" id="3.10.450.160">
    <property type="entry name" value="inner membrane protein cigr"/>
    <property type="match status" value="1"/>
</dbReference>
<organism evidence="1 2">
    <name type="scientific">Sphingomonas glacialis</name>
    <dbReference type="NCBI Taxonomy" id="658225"/>
    <lineage>
        <taxon>Bacteria</taxon>
        <taxon>Pseudomonadati</taxon>
        <taxon>Pseudomonadota</taxon>
        <taxon>Alphaproteobacteria</taxon>
        <taxon>Sphingomonadales</taxon>
        <taxon>Sphingomonadaceae</taxon>
        <taxon>Sphingomonas</taxon>
    </lineage>
</organism>
<keyword evidence="2" id="KW-1185">Reference proteome</keyword>
<evidence type="ECO:0000313" key="1">
    <source>
        <dbReference type="EMBL" id="GHH24759.1"/>
    </source>
</evidence>
<dbReference type="Pfam" id="PF11776">
    <property type="entry name" value="RcnB"/>
    <property type="match status" value="1"/>
</dbReference>
<dbReference type="InterPro" id="IPR024572">
    <property type="entry name" value="RcnB"/>
</dbReference>
<comment type="caution">
    <text evidence="1">The sequence shown here is derived from an EMBL/GenBank/DDBJ whole genome shotgun (WGS) entry which is preliminary data.</text>
</comment>
<sequence>MLPRVFLGSGYYFDGYSAFGVGAPPRGFRWVRYGPDLLLVNVRTGRIARVVRGAFY</sequence>
<accession>A0ABQ3LTF1</accession>
<evidence type="ECO:0000313" key="2">
    <source>
        <dbReference type="Proteomes" id="UP000652430"/>
    </source>
</evidence>